<reference evidence="4" key="1">
    <citation type="submission" date="2023-01" db="EMBL/GenBank/DDBJ databases">
        <title>Exophiala dermititidis isolated from Cystic Fibrosis Patient.</title>
        <authorList>
            <person name="Kurbessoian T."/>
            <person name="Crocker A."/>
            <person name="Murante D."/>
            <person name="Hogan D.A."/>
            <person name="Stajich J.E."/>
        </authorList>
    </citation>
    <scope>NUCLEOTIDE SEQUENCE</scope>
    <source>
        <strain evidence="4">Ex8</strain>
    </source>
</reference>
<evidence type="ECO:0000313" key="4">
    <source>
        <dbReference type="EMBL" id="KAJ8986996.1"/>
    </source>
</evidence>
<dbReference type="GO" id="GO:0016020">
    <property type="term" value="C:membrane"/>
    <property type="evidence" value="ECO:0007669"/>
    <property type="project" value="TreeGrafter"/>
</dbReference>
<dbReference type="Gene3D" id="3.40.1090.10">
    <property type="entry name" value="Cytosolic phospholipase A2 catalytic domain"/>
    <property type="match status" value="1"/>
</dbReference>
<sequence length="429" mass="48133">MHTSNDAEQAHSPGNKRPLRILTFNSVGITGLSMLMILDELMNAIAGNPSNITKRKPLPCEVFDIIGGIGVGGWIAILLGRLHLDVPTCMLAYVEIIHAVEARSRFEKSKLRLHNANFDQTRLIRKVSQIVDRYSRGSGDKMLYQDKEWPRCQFAFAAAAVKGSTDNRKYQIFRTYPMQNLSASPTGITEGRIEGGPDPAECPIAQAFAATAASKYLFNSFSLDRSSTKLFDADSLDPHAITLLAMEEITRFTSDPPPIQLAFNIESGVSTRRDLRSLAGLPRIFSFGSPLERHGAFLREHIENSKQPESQEKKLEFVEVLDIPQRESPGGPKRRERIPNDKLTRKAICREKKYREDINEALKKYHKRYHAHCPELLPKYIALGPEVAPKNTVLNDVAAANTTYAETHAYICKLRPKMDDNLAISDCTW</sequence>
<dbReference type="PANTHER" id="PTHR24185:SF1">
    <property type="entry name" value="CALCIUM-INDEPENDENT PHOSPHOLIPASE A2-GAMMA"/>
    <property type="match status" value="1"/>
</dbReference>
<dbReference type="GO" id="GO:0016042">
    <property type="term" value="P:lipid catabolic process"/>
    <property type="evidence" value="ECO:0007669"/>
    <property type="project" value="UniProtKB-KW"/>
</dbReference>
<organism evidence="4 5">
    <name type="scientific">Exophiala dermatitidis</name>
    <name type="common">Black yeast-like fungus</name>
    <name type="synonym">Wangiella dermatitidis</name>
    <dbReference type="NCBI Taxonomy" id="5970"/>
    <lineage>
        <taxon>Eukaryota</taxon>
        <taxon>Fungi</taxon>
        <taxon>Dikarya</taxon>
        <taxon>Ascomycota</taxon>
        <taxon>Pezizomycotina</taxon>
        <taxon>Eurotiomycetes</taxon>
        <taxon>Chaetothyriomycetidae</taxon>
        <taxon>Chaetothyriales</taxon>
        <taxon>Herpotrichiellaceae</taxon>
        <taxon>Exophiala</taxon>
    </lineage>
</organism>
<gene>
    <name evidence="4" type="ORF">HRR80_008934</name>
</gene>
<evidence type="ECO:0000313" key="5">
    <source>
        <dbReference type="Proteomes" id="UP001161757"/>
    </source>
</evidence>
<dbReference type="AlphaFoldDB" id="A0AAN6EML8"/>
<dbReference type="EMBL" id="JAJGCB010000029">
    <property type="protein sequence ID" value="KAJ8986996.1"/>
    <property type="molecule type" value="Genomic_DNA"/>
</dbReference>
<dbReference type="GO" id="GO:0047499">
    <property type="term" value="F:calcium-independent phospholipase A2 activity"/>
    <property type="evidence" value="ECO:0007669"/>
    <property type="project" value="TreeGrafter"/>
</dbReference>
<keyword evidence="2" id="KW-0443">Lipid metabolism</keyword>
<dbReference type="PANTHER" id="PTHR24185">
    <property type="entry name" value="CALCIUM-INDEPENDENT PHOSPHOLIPASE A2-GAMMA"/>
    <property type="match status" value="1"/>
</dbReference>
<keyword evidence="2" id="KW-0442">Lipid degradation</keyword>
<evidence type="ECO:0000256" key="2">
    <source>
        <dbReference type="ARBA" id="ARBA00022963"/>
    </source>
</evidence>
<keyword evidence="3" id="KW-1133">Transmembrane helix</keyword>
<dbReference type="SUPFAM" id="SSF52151">
    <property type="entry name" value="FabD/lysophospholipase-like"/>
    <property type="match status" value="1"/>
</dbReference>
<evidence type="ECO:0008006" key="6">
    <source>
        <dbReference type="Google" id="ProtNLM"/>
    </source>
</evidence>
<dbReference type="InterPro" id="IPR016035">
    <property type="entry name" value="Acyl_Trfase/lysoPLipase"/>
</dbReference>
<protein>
    <recommendedName>
        <fullName evidence="6">PNPLA domain-containing protein</fullName>
    </recommendedName>
</protein>
<feature type="transmembrane region" description="Helical" evidence="3">
    <location>
        <begin position="21"/>
        <end position="41"/>
    </location>
</feature>
<name>A0AAN6EML8_EXODE</name>
<accession>A0AAN6EML8</accession>
<keyword evidence="3" id="KW-0812">Transmembrane</keyword>
<keyword evidence="3" id="KW-0472">Membrane</keyword>
<proteinExistence type="predicted"/>
<keyword evidence="1" id="KW-0378">Hydrolase</keyword>
<evidence type="ECO:0000256" key="1">
    <source>
        <dbReference type="ARBA" id="ARBA00022801"/>
    </source>
</evidence>
<dbReference type="GO" id="GO:0019369">
    <property type="term" value="P:arachidonate metabolic process"/>
    <property type="evidence" value="ECO:0007669"/>
    <property type="project" value="TreeGrafter"/>
</dbReference>
<dbReference type="Proteomes" id="UP001161757">
    <property type="component" value="Unassembled WGS sequence"/>
</dbReference>
<evidence type="ECO:0000256" key="3">
    <source>
        <dbReference type="SAM" id="Phobius"/>
    </source>
</evidence>
<comment type="caution">
    <text evidence="4">The sequence shown here is derived from an EMBL/GenBank/DDBJ whole genome shotgun (WGS) entry which is preliminary data.</text>
</comment>